<evidence type="ECO:0000256" key="1">
    <source>
        <dbReference type="SAM" id="Phobius"/>
    </source>
</evidence>
<reference evidence="3" key="1">
    <citation type="journal article" date="2019" name="Gigascience">
        <title>De novo genome assembly of the endangered Acer yangbiense, a plant species with extremely small populations endemic to Yunnan Province, China.</title>
        <authorList>
            <person name="Yang J."/>
            <person name="Wariss H.M."/>
            <person name="Tao L."/>
            <person name="Zhang R."/>
            <person name="Yun Q."/>
            <person name="Hollingsworth P."/>
            <person name="Dao Z."/>
            <person name="Luo G."/>
            <person name="Guo H."/>
            <person name="Ma Y."/>
            <person name="Sun W."/>
        </authorList>
    </citation>
    <scope>NUCLEOTIDE SEQUENCE [LARGE SCALE GENOMIC DNA]</scope>
    <source>
        <strain evidence="3">cv. br00</strain>
    </source>
</reference>
<feature type="transmembrane region" description="Helical" evidence="1">
    <location>
        <begin position="6"/>
        <end position="27"/>
    </location>
</feature>
<protein>
    <submittedName>
        <fullName evidence="2">Uncharacterized protein</fullName>
    </submittedName>
</protein>
<evidence type="ECO:0000313" key="3">
    <source>
        <dbReference type="Proteomes" id="UP000326939"/>
    </source>
</evidence>
<dbReference type="Proteomes" id="UP000326939">
    <property type="component" value="Chromosome 16"/>
</dbReference>
<name>A0A5N5JIK7_9ROSI</name>
<keyword evidence="1" id="KW-0472">Membrane</keyword>
<dbReference type="AlphaFoldDB" id="A0A5N5JIK7"/>
<feature type="transmembrane region" description="Helical" evidence="1">
    <location>
        <begin position="278"/>
        <end position="296"/>
    </location>
</feature>
<dbReference type="EMBL" id="VDCV01000016">
    <property type="protein sequence ID" value="KAB5518958.1"/>
    <property type="molecule type" value="Genomic_DNA"/>
</dbReference>
<keyword evidence="1" id="KW-0812">Transmembrane</keyword>
<proteinExistence type="predicted"/>
<dbReference type="PANTHER" id="PTHR33698">
    <property type="entry name" value="NUCLEAR TRANSPORT FACTOR 2 (NTF2)-LIKE PROTEIN"/>
    <property type="match status" value="1"/>
</dbReference>
<accession>A0A5N5JIK7</accession>
<comment type="caution">
    <text evidence="2">The sequence shown here is derived from an EMBL/GenBank/DDBJ whole genome shotgun (WGS) entry which is preliminary data.</text>
</comment>
<gene>
    <name evidence="2" type="ORF">DKX38_023277</name>
</gene>
<keyword evidence="3" id="KW-1185">Reference proteome</keyword>
<keyword evidence="1" id="KW-1133">Transmembrane helix</keyword>
<evidence type="ECO:0000313" key="2">
    <source>
        <dbReference type="EMBL" id="KAB5518958.1"/>
    </source>
</evidence>
<sequence>MFMIHPMLMIFIQFNIPMAIVSLPALLNGTRLFVSNSPPKLTPQARNSYNPATNHKNIRTRICACVAKCHPQFLHQPLIETSFSSRHRGLFPLVPSNAKTSSGSGEEDNPAVETVLKLYKAIKNKNIREMSDIIGDECRCVCNFFSFQSFQGKQACPLSFQLAKYFYISRQVLDFFKILIKFLGNNFEFVVQPTFHDGLHVGVAWRLNWSKTHVPFGKGFSFYVLQVYQGRIIIRNVEMFMEPILHIEPFRVKMMGLAMSVVDKMSSCRLSRDKVKKAVVVIVLLAVILIFSMPGMY</sequence>
<organism evidence="2 3">
    <name type="scientific">Salix brachista</name>
    <dbReference type="NCBI Taxonomy" id="2182728"/>
    <lineage>
        <taxon>Eukaryota</taxon>
        <taxon>Viridiplantae</taxon>
        <taxon>Streptophyta</taxon>
        <taxon>Embryophyta</taxon>
        <taxon>Tracheophyta</taxon>
        <taxon>Spermatophyta</taxon>
        <taxon>Magnoliopsida</taxon>
        <taxon>eudicotyledons</taxon>
        <taxon>Gunneridae</taxon>
        <taxon>Pentapetalae</taxon>
        <taxon>rosids</taxon>
        <taxon>fabids</taxon>
        <taxon>Malpighiales</taxon>
        <taxon>Salicaceae</taxon>
        <taxon>Saliceae</taxon>
        <taxon>Salix</taxon>
    </lineage>
</organism>
<dbReference type="PANTHER" id="PTHR33698:SF6">
    <property type="entry name" value="TRANSMEMBRANE PROTEIN"/>
    <property type="match status" value="1"/>
</dbReference>